<dbReference type="Proteomes" id="UP000799640">
    <property type="component" value="Unassembled WGS sequence"/>
</dbReference>
<evidence type="ECO:0000256" key="1">
    <source>
        <dbReference type="SAM" id="SignalP"/>
    </source>
</evidence>
<gene>
    <name evidence="2" type="ORF">EJ06DRAFT_11780</name>
</gene>
<organism evidence="2 3">
    <name type="scientific">Trichodelitschia bisporula</name>
    <dbReference type="NCBI Taxonomy" id="703511"/>
    <lineage>
        <taxon>Eukaryota</taxon>
        <taxon>Fungi</taxon>
        <taxon>Dikarya</taxon>
        <taxon>Ascomycota</taxon>
        <taxon>Pezizomycotina</taxon>
        <taxon>Dothideomycetes</taxon>
        <taxon>Dothideomycetes incertae sedis</taxon>
        <taxon>Phaeotrichales</taxon>
        <taxon>Phaeotrichaceae</taxon>
        <taxon>Trichodelitschia</taxon>
    </lineage>
</organism>
<keyword evidence="3" id="KW-1185">Reference proteome</keyword>
<evidence type="ECO:0000313" key="3">
    <source>
        <dbReference type="Proteomes" id="UP000799640"/>
    </source>
</evidence>
<sequence length="148" mass="16013">MWLLSILSGVLLAFPVALTVGVYLGIESQHIFHGGFPNTGGYGPNAPQTTTYCQKSYGITPDPGRYVRESLRGAILPFPDFPSDVHFFSSPIDLLSFIFLFVSFSITDPESTTRVLRPPPPDIEVPCFDGFMQGPASQITKPSAASGD</sequence>
<accession>A0A6G1IAS2</accession>
<protein>
    <submittedName>
        <fullName evidence="2">Uncharacterized protein</fullName>
    </submittedName>
</protein>
<dbReference type="EMBL" id="ML996687">
    <property type="protein sequence ID" value="KAF2405085.1"/>
    <property type="molecule type" value="Genomic_DNA"/>
</dbReference>
<name>A0A6G1IAS2_9PEZI</name>
<keyword evidence="1" id="KW-0732">Signal</keyword>
<evidence type="ECO:0000313" key="2">
    <source>
        <dbReference type="EMBL" id="KAF2405085.1"/>
    </source>
</evidence>
<reference evidence="2" key="1">
    <citation type="journal article" date="2020" name="Stud. Mycol.">
        <title>101 Dothideomycetes genomes: a test case for predicting lifestyles and emergence of pathogens.</title>
        <authorList>
            <person name="Haridas S."/>
            <person name="Albert R."/>
            <person name="Binder M."/>
            <person name="Bloem J."/>
            <person name="Labutti K."/>
            <person name="Salamov A."/>
            <person name="Andreopoulos B."/>
            <person name="Baker S."/>
            <person name="Barry K."/>
            <person name="Bills G."/>
            <person name="Bluhm B."/>
            <person name="Cannon C."/>
            <person name="Castanera R."/>
            <person name="Culley D."/>
            <person name="Daum C."/>
            <person name="Ezra D."/>
            <person name="Gonzalez J."/>
            <person name="Henrissat B."/>
            <person name="Kuo A."/>
            <person name="Liang C."/>
            <person name="Lipzen A."/>
            <person name="Lutzoni F."/>
            <person name="Magnuson J."/>
            <person name="Mondo S."/>
            <person name="Nolan M."/>
            <person name="Ohm R."/>
            <person name="Pangilinan J."/>
            <person name="Park H.-J."/>
            <person name="Ramirez L."/>
            <person name="Alfaro M."/>
            <person name="Sun H."/>
            <person name="Tritt A."/>
            <person name="Yoshinaga Y."/>
            <person name="Zwiers L.-H."/>
            <person name="Turgeon B."/>
            <person name="Goodwin S."/>
            <person name="Spatafora J."/>
            <person name="Crous P."/>
            <person name="Grigoriev I."/>
        </authorList>
    </citation>
    <scope>NUCLEOTIDE SEQUENCE</scope>
    <source>
        <strain evidence="2">CBS 262.69</strain>
    </source>
</reference>
<proteinExistence type="predicted"/>
<feature type="signal peptide" evidence="1">
    <location>
        <begin position="1"/>
        <end position="19"/>
    </location>
</feature>
<feature type="chain" id="PRO_5026188517" evidence="1">
    <location>
        <begin position="20"/>
        <end position="148"/>
    </location>
</feature>
<dbReference type="AlphaFoldDB" id="A0A6G1IAS2"/>
<dbReference type="OrthoDB" id="89349at2759"/>